<protein>
    <submittedName>
        <fullName evidence="3">AMP-dependent synthetase and ligase</fullName>
    </submittedName>
</protein>
<dbReference type="PROSITE" id="PS00455">
    <property type="entry name" value="AMP_BINDING"/>
    <property type="match status" value="1"/>
</dbReference>
<reference evidence="3 4" key="1">
    <citation type="submission" date="2019-02" db="EMBL/GenBank/DDBJ databases">
        <title>Bacterial novel species Emticicia sp. 17J42-9 isolated from soil.</title>
        <authorList>
            <person name="Jung H.-Y."/>
        </authorList>
    </citation>
    <scope>NUCLEOTIDE SEQUENCE [LARGE SCALE GENOMIC DNA]</scope>
    <source>
        <strain evidence="3 4">17J42-9</strain>
    </source>
</reference>
<dbReference type="EMBL" id="SEWF01000011">
    <property type="protein sequence ID" value="RYU95882.1"/>
    <property type="molecule type" value="Genomic_DNA"/>
</dbReference>
<proteinExistence type="predicted"/>
<keyword evidence="3" id="KW-0436">Ligase</keyword>
<dbReference type="GO" id="GO:0005737">
    <property type="term" value="C:cytoplasm"/>
    <property type="evidence" value="ECO:0007669"/>
    <property type="project" value="TreeGrafter"/>
</dbReference>
<dbReference type="InterPro" id="IPR025110">
    <property type="entry name" value="AMP-bd_C"/>
</dbReference>
<dbReference type="AlphaFoldDB" id="A0A4Q5M128"/>
<gene>
    <name evidence="3" type="ORF">EWM59_09670</name>
</gene>
<evidence type="ECO:0000313" key="3">
    <source>
        <dbReference type="EMBL" id="RYU95882.1"/>
    </source>
</evidence>
<keyword evidence="4" id="KW-1185">Reference proteome</keyword>
<feature type="domain" description="AMP-dependent synthetase/ligase" evidence="1">
    <location>
        <begin position="30"/>
        <end position="374"/>
    </location>
</feature>
<dbReference type="PANTHER" id="PTHR45527:SF1">
    <property type="entry name" value="FATTY ACID SYNTHASE"/>
    <property type="match status" value="1"/>
</dbReference>
<dbReference type="GO" id="GO:0031177">
    <property type="term" value="F:phosphopantetheine binding"/>
    <property type="evidence" value="ECO:0007669"/>
    <property type="project" value="TreeGrafter"/>
</dbReference>
<dbReference type="Gene3D" id="3.30.300.30">
    <property type="match status" value="1"/>
</dbReference>
<dbReference type="InterPro" id="IPR045851">
    <property type="entry name" value="AMP-bd_C_sf"/>
</dbReference>
<dbReference type="InterPro" id="IPR000873">
    <property type="entry name" value="AMP-dep_synth/lig_dom"/>
</dbReference>
<dbReference type="GO" id="GO:0043041">
    <property type="term" value="P:amino acid activation for nonribosomal peptide biosynthetic process"/>
    <property type="evidence" value="ECO:0007669"/>
    <property type="project" value="TreeGrafter"/>
</dbReference>
<dbReference type="InterPro" id="IPR036736">
    <property type="entry name" value="ACP-like_sf"/>
</dbReference>
<dbReference type="GO" id="GO:0016874">
    <property type="term" value="F:ligase activity"/>
    <property type="evidence" value="ECO:0007669"/>
    <property type="project" value="UniProtKB-KW"/>
</dbReference>
<dbReference type="PANTHER" id="PTHR45527">
    <property type="entry name" value="NONRIBOSOMAL PEPTIDE SYNTHETASE"/>
    <property type="match status" value="1"/>
</dbReference>
<organism evidence="3 4">
    <name type="scientific">Emticicia agri</name>
    <dbReference type="NCBI Taxonomy" id="2492393"/>
    <lineage>
        <taxon>Bacteria</taxon>
        <taxon>Pseudomonadati</taxon>
        <taxon>Bacteroidota</taxon>
        <taxon>Cytophagia</taxon>
        <taxon>Cytophagales</taxon>
        <taxon>Leadbetterellaceae</taxon>
        <taxon>Emticicia</taxon>
    </lineage>
</organism>
<evidence type="ECO:0000313" key="4">
    <source>
        <dbReference type="Proteomes" id="UP000293162"/>
    </source>
</evidence>
<dbReference type="Proteomes" id="UP000293162">
    <property type="component" value="Unassembled WGS sequence"/>
</dbReference>
<dbReference type="InterPro" id="IPR020845">
    <property type="entry name" value="AMP-binding_CS"/>
</dbReference>
<dbReference type="Gene3D" id="3.40.50.12780">
    <property type="entry name" value="N-terminal domain of ligase-like"/>
    <property type="match status" value="1"/>
</dbReference>
<comment type="caution">
    <text evidence="3">The sequence shown here is derived from an EMBL/GenBank/DDBJ whole genome shotgun (WGS) entry which is preliminary data.</text>
</comment>
<dbReference type="SUPFAM" id="SSF47336">
    <property type="entry name" value="ACP-like"/>
    <property type="match status" value="1"/>
</dbReference>
<evidence type="ECO:0000259" key="1">
    <source>
        <dbReference type="Pfam" id="PF00501"/>
    </source>
</evidence>
<evidence type="ECO:0000259" key="2">
    <source>
        <dbReference type="Pfam" id="PF13193"/>
    </source>
</evidence>
<dbReference type="RefSeq" id="WP_130020762.1">
    <property type="nucleotide sequence ID" value="NZ_SEWF01000011.1"/>
</dbReference>
<dbReference type="InterPro" id="IPR042099">
    <property type="entry name" value="ANL_N_sf"/>
</dbReference>
<dbReference type="Pfam" id="PF13193">
    <property type="entry name" value="AMP-binding_C"/>
    <property type="match status" value="1"/>
</dbReference>
<sequence length="844" mass="97243">MQLDFQGPLDIQFRKFEEAWLDIPVFELFTKIVERKPDKIALICGENQLSYKEVYEWVLLIANELKIQHSKQEPVGIALPNDVFFPISMLASLAAGCPYVPLDIDLPVLRNQLIIEQSGLKSIITFSDSYKFEGMAELINLDILSSAECLQNDFNTFPEDIAYIIYTSGSTGIPKGVYQNQRNLLHDVMQYTNSVHLNENDRLTLLYSPSVGGANRDIYGALLNGATLVINNLKLNKLYDLSKFLRKERITIYHSIPNIFRTFLLLKPDKSDLETVRLIYLAGDRIYNTDVDLYKSFFTDNCLLYVGIGATEIATIYRQWFINKNTLINTELIPLGYAVEDREMQLLDSDHKQVVDDKAGEITVYSKFISLGYWNDSIQTEKSFTNCAGDSAIRIYKTGDLGRINRDGLLEFIGRKDSQVKINGYRVELNEIEGLLMNYPSITHCSVVLYTTEKHNAIFAFYVSTIELLEIVVKSWLKERLPDYMIPQRCIQVDEIPLLHNFKNDNKSLRVLAENYIGNVPETEKQPEDSLFTILRGTWSRFLDKESFDRNIKWKYAGGDSVNAVNFLVQLEADLGTTLPTDWIDGEMSPNGIYNYLKTLDLTRKINEKKIIYFFPSLSGMEENTRLFLNKLSALVSVTIINYPKFSNTPLKDRNLNYITAFIEKQIPNYGGPNTGFISTCSGGSIMHHFITSKQTQHYSFIGIIEGRAQYKAPPLYKGFFKRVKLFLKRENIINDMIFALYTRSDYCKKIIHYMERKKYYSFKNRSTLLSIYQNLCLSYFDGEAVYFNCEQSSINPVSAQWELYYKKIRLISLTGHHQDMLNEYNAKIVIDKIAEVLTLMKVE</sequence>
<dbReference type="SUPFAM" id="SSF56801">
    <property type="entry name" value="Acetyl-CoA synthetase-like"/>
    <property type="match status" value="1"/>
</dbReference>
<accession>A0A4Q5M128</accession>
<dbReference type="Pfam" id="PF00501">
    <property type="entry name" value="AMP-binding"/>
    <property type="match status" value="1"/>
</dbReference>
<name>A0A4Q5M128_9BACT</name>
<dbReference type="OrthoDB" id="812569at2"/>
<feature type="domain" description="AMP-binding enzyme C-terminal" evidence="2">
    <location>
        <begin position="431"/>
        <end position="503"/>
    </location>
</feature>
<dbReference type="GO" id="GO:0044550">
    <property type="term" value="P:secondary metabolite biosynthetic process"/>
    <property type="evidence" value="ECO:0007669"/>
    <property type="project" value="TreeGrafter"/>
</dbReference>